<keyword evidence="2" id="KW-1185">Reference proteome</keyword>
<gene>
    <name evidence="1" type="ORF">EQG49_03630</name>
</gene>
<dbReference type="Proteomes" id="UP000292886">
    <property type="component" value="Chromosome"/>
</dbReference>
<dbReference type="AlphaFoldDB" id="A0A4P6YSL2"/>
<name>A0A4P6YSL2_9LACO</name>
<reference evidence="2" key="1">
    <citation type="submission" date="2019-03" db="EMBL/GenBank/DDBJ databases">
        <title>Weissella sp. 26KH-42 Genome sequencing.</title>
        <authorList>
            <person name="Heo J."/>
            <person name="Kim S.-J."/>
            <person name="Kim J.-S."/>
            <person name="Hong S.-B."/>
            <person name="Kwon S.-W."/>
        </authorList>
    </citation>
    <scope>NUCLEOTIDE SEQUENCE [LARGE SCALE GENOMIC DNA]</scope>
    <source>
        <strain evidence="2">26KH-42</strain>
    </source>
</reference>
<organism evidence="1 2">
    <name type="scientific">Periweissella cryptocerci</name>
    <dbReference type="NCBI Taxonomy" id="2506420"/>
    <lineage>
        <taxon>Bacteria</taxon>
        <taxon>Bacillati</taxon>
        <taxon>Bacillota</taxon>
        <taxon>Bacilli</taxon>
        <taxon>Lactobacillales</taxon>
        <taxon>Lactobacillaceae</taxon>
        <taxon>Periweissella</taxon>
    </lineage>
</organism>
<dbReference type="KEGG" id="wei:EQG49_03630"/>
<evidence type="ECO:0000313" key="1">
    <source>
        <dbReference type="EMBL" id="QBO35613.1"/>
    </source>
</evidence>
<dbReference type="EMBL" id="CP037940">
    <property type="protein sequence ID" value="QBO35613.1"/>
    <property type="molecule type" value="Genomic_DNA"/>
</dbReference>
<proteinExistence type="predicted"/>
<protein>
    <submittedName>
        <fullName evidence="1">Uncharacterized protein</fullName>
    </submittedName>
</protein>
<evidence type="ECO:0000313" key="2">
    <source>
        <dbReference type="Proteomes" id="UP000292886"/>
    </source>
</evidence>
<sequence length="152" mass="16752">MKTCRKLILYILTITLVLGIGSAVIPTTSADASLKVVKKLPKSIAKTWYTSGESRGIPVTATTSFSKKTFKLSIKVGANKETTTFKIAKILKHSNNKYTIVSKKDGNLTFKLVTKKFKGKKYKVLAVDDESLTILFFTTATKAKATGYNFMQ</sequence>
<dbReference type="RefSeq" id="WP_133362692.1">
    <property type="nucleotide sequence ID" value="NZ_CP037940.1"/>
</dbReference>
<accession>A0A4P6YSL2</accession>